<sequence length="329" mass="36286">MSPAASALGTGPLVSIGVASYNNAAYIVETLESIRNQTYPHWELVVVDDGSKDDSAELIADWLKTHSEVKGQLLVNNPNRGVCHTFNRFLNAAKGKYISIIGSDDLFLPEKLTAQVALLEAASAKVGLVYSDVSKIDPAGKVIVPSVYETGQITPFSGNVWLEMLKTNFLGAMTVLIRRECFDQVGPFDENLAYEDWDMWLRISREFDFLYQPEVTCHYRIHGASALHKRRAQIIETNLRLLQKHVGVSPEGDAIIARHLREFSEQLYLLGSPDSVKWLRRSWQQHRHARGLALLLAAHLGVPATAVASAFGTLKRVTGKGGTNVAAGH</sequence>
<dbReference type="RefSeq" id="WP_196293609.1">
    <property type="nucleotide sequence ID" value="NZ_JADQDM010000006.1"/>
</dbReference>
<protein>
    <submittedName>
        <fullName evidence="2">Glycosyltransferase</fullName>
    </submittedName>
</protein>
<accession>A0ABS0I5B5</accession>
<comment type="caution">
    <text evidence="2">The sequence shown here is derived from an EMBL/GenBank/DDBJ whole genome shotgun (WGS) entry which is preliminary data.</text>
</comment>
<dbReference type="Pfam" id="PF00535">
    <property type="entry name" value="Glycos_transf_2"/>
    <property type="match status" value="1"/>
</dbReference>
<dbReference type="InterPro" id="IPR029044">
    <property type="entry name" value="Nucleotide-diphossugar_trans"/>
</dbReference>
<dbReference type="InterPro" id="IPR001173">
    <property type="entry name" value="Glyco_trans_2-like"/>
</dbReference>
<keyword evidence="3" id="KW-1185">Reference proteome</keyword>
<proteinExistence type="predicted"/>
<dbReference type="Proteomes" id="UP000618931">
    <property type="component" value="Unassembled WGS sequence"/>
</dbReference>
<dbReference type="Gene3D" id="3.90.550.10">
    <property type="entry name" value="Spore Coat Polysaccharide Biosynthesis Protein SpsA, Chain A"/>
    <property type="match status" value="1"/>
</dbReference>
<feature type="domain" description="Glycosyltransferase 2-like" evidence="1">
    <location>
        <begin position="15"/>
        <end position="143"/>
    </location>
</feature>
<evidence type="ECO:0000313" key="2">
    <source>
        <dbReference type="EMBL" id="MBF9222161.1"/>
    </source>
</evidence>
<gene>
    <name evidence="2" type="ORF">I2H31_13715</name>
</gene>
<organism evidence="2 3">
    <name type="scientific">Hymenobacter ruricola</name>
    <dbReference type="NCBI Taxonomy" id="2791023"/>
    <lineage>
        <taxon>Bacteria</taxon>
        <taxon>Pseudomonadati</taxon>
        <taxon>Bacteroidota</taxon>
        <taxon>Cytophagia</taxon>
        <taxon>Cytophagales</taxon>
        <taxon>Hymenobacteraceae</taxon>
        <taxon>Hymenobacter</taxon>
    </lineage>
</organism>
<evidence type="ECO:0000313" key="3">
    <source>
        <dbReference type="Proteomes" id="UP000618931"/>
    </source>
</evidence>
<dbReference type="PANTHER" id="PTHR22916">
    <property type="entry name" value="GLYCOSYLTRANSFERASE"/>
    <property type="match status" value="1"/>
</dbReference>
<name>A0ABS0I5B5_9BACT</name>
<evidence type="ECO:0000259" key="1">
    <source>
        <dbReference type="Pfam" id="PF00535"/>
    </source>
</evidence>
<dbReference type="PANTHER" id="PTHR22916:SF3">
    <property type="entry name" value="UDP-GLCNAC:BETAGAL BETA-1,3-N-ACETYLGLUCOSAMINYLTRANSFERASE-LIKE PROTEIN 1"/>
    <property type="match status" value="1"/>
</dbReference>
<dbReference type="SUPFAM" id="SSF53448">
    <property type="entry name" value="Nucleotide-diphospho-sugar transferases"/>
    <property type="match status" value="1"/>
</dbReference>
<reference evidence="2 3" key="1">
    <citation type="submission" date="2020-11" db="EMBL/GenBank/DDBJ databases">
        <authorList>
            <person name="Kim M.K."/>
        </authorList>
    </citation>
    <scope>NUCLEOTIDE SEQUENCE [LARGE SCALE GENOMIC DNA]</scope>
    <source>
        <strain evidence="2 3">BT662</strain>
    </source>
</reference>
<dbReference type="EMBL" id="JADQDM010000006">
    <property type="protein sequence ID" value="MBF9222161.1"/>
    <property type="molecule type" value="Genomic_DNA"/>
</dbReference>